<dbReference type="RefSeq" id="WP_136059754.1">
    <property type="nucleotide sequence ID" value="NZ_CAAHFH010000001.1"/>
</dbReference>
<keyword evidence="3" id="KW-1185">Reference proteome</keyword>
<feature type="transmembrane region" description="Helical" evidence="1">
    <location>
        <begin position="12"/>
        <end position="30"/>
    </location>
</feature>
<gene>
    <name evidence="2" type="ORF">SCARR_00301</name>
</gene>
<keyword evidence="1" id="KW-0472">Membrane</keyword>
<evidence type="ECO:0008006" key="4">
    <source>
        <dbReference type="Google" id="ProtNLM"/>
    </source>
</evidence>
<keyword evidence="1" id="KW-0812">Transmembrane</keyword>
<sequence length="215" mass="23327">MDNSKSKGRYRIVGRLAISIALFSTVGSIYGEMIVFEGVDASTVTTGDLLEGVSNVWITNTVQEFSGLEMRARSGSGTQSLNANNDYFGINSDIAGEDSRAFDVGETMFLSFDQSVRIDRIDFNLFDSGETFTVKISGMDAVAIRWDDLSQQNQDYIDFAEGLEVAANVKIEFYASSGSIGIDSMNVEMIPEPAVMSFIGLTGFGLLVGRRLVGV</sequence>
<proteinExistence type="predicted"/>
<organism evidence="2 3">
    <name type="scientific">Pontiella sulfatireligans</name>
    <dbReference type="NCBI Taxonomy" id="2750658"/>
    <lineage>
        <taxon>Bacteria</taxon>
        <taxon>Pseudomonadati</taxon>
        <taxon>Kiritimatiellota</taxon>
        <taxon>Kiritimatiellia</taxon>
        <taxon>Kiritimatiellales</taxon>
        <taxon>Pontiellaceae</taxon>
        <taxon>Pontiella</taxon>
    </lineage>
</organism>
<dbReference type="EMBL" id="CAAHFH010000001">
    <property type="protein sequence ID" value="VGO18249.1"/>
    <property type="molecule type" value="Genomic_DNA"/>
</dbReference>
<name>A0A6C2UEB2_9BACT</name>
<protein>
    <recommendedName>
        <fullName evidence="4">PEP-CTERM protein-sorting domain-containing protein</fullName>
    </recommendedName>
</protein>
<dbReference type="AlphaFoldDB" id="A0A6C2UEB2"/>
<evidence type="ECO:0000313" key="3">
    <source>
        <dbReference type="Proteomes" id="UP000346198"/>
    </source>
</evidence>
<evidence type="ECO:0000256" key="1">
    <source>
        <dbReference type="SAM" id="Phobius"/>
    </source>
</evidence>
<keyword evidence="1" id="KW-1133">Transmembrane helix</keyword>
<evidence type="ECO:0000313" key="2">
    <source>
        <dbReference type="EMBL" id="VGO18249.1"/>
    </source>
</evidence>
<dbReference type="Proteomes" id="UP000346198">
    <property type="component" value="Unassembled WGS sequence"/>
</dbReference>
<accession>A0A6C2UEB2</accession>
<reference evidence="2 3" key="1">
    <citation type="submission" date="2019-04" db="EMBL/GenBank/DDBJ databases">
        <authorList>
            <person name="Van Vliet M D."/>
        </authorList>
    </citation>
    <scope>NUCLEOTIDE SEQUENCE [LARGE SCALE GENOMIC DNA]</scope>
    <source>
        <strain evidence="2 3">F21</strain>
    </source>
</reference>